<sequence>MFAFIHNSTIFCHPHICSLLATKSDNLALHAGDSSYFPLPTVPPAQDFSKLGFVYITIFGLINQAVPHTGSWCSLATSINYLVIIAPIVYLAFYVWPASPLRVQTDSGMGHEDKDYTPEKILELDPLAHIQSAVRYNLQGLWVSSTPKLLRGKFKYLPSYKLDMELPVTPKPMPTSLPNPPTDHTSKLFGIVYIIFTGVIDTIILANSPWSRVGKSFSYLFKLASLLWWALPVKNLAQIIPETNRPASQDWIPDIMAIYFKPGTLSPKMLLFLGASCMLLSLIIPYYTYKTTTNLTSSMWKNANLNNPKKPNTVTADTTKTPSYQLQNVIVNQFLTKLEMPHMGKLILKEAQRAMPVLCLHFQANTPSYSSDTKKVLGVAFMLSEDVIDWFGKATAEDVEFCLDYAKFEAELMATREDCNT</sequence>
<comment type="caution">
    <text evidence="1">The sequence shown here is derived from an EMBL/GenBank/DDBJ whole genome shotgun (WGS) entry which is preliminary data.</text>
</comment>
<gene>
    <name evidence="1" type="ORF">DSO57_1008455</name>
</gene>
<dbReference type="EMBL" id="QTSX02001446">
    <property type="protein sequence ID" value="KAJ9082024.1"/>
    <property type="molecule type" value="Genomic_DNA"/>
</dbReference>
<name>A0ACC2U530_9FUNG</name>
<evidence type="ECO:0000313" key="2">
    <source>
        <dbReference type="Proteomes" id="UP001165960"/>
    </source>
</evidence>
<dbReference type="Proteomes" id="UP001165960">
    <property type="component" value="Unassembled WGS sequence"/>
</dbReference>
<accession>A0ACC2U530</accession>
<keyword evidence="2" id="KW-1185">Reference proteome</keyword>
<proteinExistence type="predicted"/>
<evidence type="ECO:0000313" key="1">
    <source>
        <dbReference type="EMBL" id="KAJ9082024.1"/>
    </source>
</evidence>
<organism evidence="1 2">
    <name type="scientific">Entomophthora muscae</name>
    <dbReference type="NCBI Taxonomy" id="34485"/>
    <lineage>
        <taxon>Eukaryota</taxon>
        <taxon>Fungi</taxon>
        <taxon>Fungi incertae sedis</taxon>
        <taxon>Zoopagomycota</taxon>
        <taxon>Entomophthoromycotina</taxon>
        <taxon>Entomophthoromycetes</taxon>
        <taxon>Entomophthorales</taxon>
        <taxon>Entomophthoraceae</taxon>
        <taxon>Entomophthora</taxon>
    </lineage>
</organism>
<protein>
    <submittedName>
        <fullName evidence="1">Uncharacterized protein</fullName>
    </submittedName>
</protein>
<reference evidence="1" key="1">
    <citation type="submission" date="2022-04" db="EMBL/GenBank/DDBJ databases">
        <title>Genome of the entomopathogenic fungus Entomophthora muscae.</title>
        <authorList>
            <person name="Elya C."/>
            <person name="Lovett B.R."/>
            <person name="Lee E."/>
            <person name="Macias A.M."/>
            <person name="Hajek A.E."/>
            <person name="De Bivort B.L."/>
            <person name="Kasson M.T."/>
            <person name="De Fine Licht H.H."/>
            <person name="Stajich J.E."/>
        </authorList>
    </citation>
    <scope>NUCLEOTIDE SEQUENCE</scope>
    <source>
        <strain evidence="1">Berkeley</strain>
    </source>
</reference>